<dbReference type="Gene3D" id="3.30.70.2450">
    <property type="match status" value="1"/>
</dbReference>
<dbReference type="InterPro" id="IPR036188">
    <property type="entry name" value="FAD/NAD-bd_sf"/>
</dbReference>
<dbReference type="SUPFAM" id="SSF51905">
    <property type="entry name" value="FAD/NAD(P)-binding domain"/>
    <property type="match status" value="1"/>
</dbReference>
<evidence type="ECO:0000313" key="6">
    <source>
        <dbReference type="Proteomes" id="UP000535501"/>
    </source>
</evidence>
<dbReference type="Gene3D" id="3.50.50.60">
    <property type="entry name" value="FAD/NAD(P)-binding domain"/>
    <property type="match status" value="1"/>
</dbReference>
<dbReference type="AlphaFoldDB" id="A0A7W9YU42"/>
<dbReference type="InterPro" id="IPR002938">
    <property type="entry name" value="FAD-bd"/>
</dbReference>
<organism evidence="5 6">
    <name type="scientific">Pseudorhizobium flavum</name>
    <dbReference type="NCBI Taxonomy" id="1335061"/>
    <lineage>
        <taxon>Bacteria</taxon>
        <taxon>Pseudomonadati</taxon>
        <taxon>Pseudomonadota</taxon>
        <taxon>Alphaproteobacteria</taxon>
        <taxon>Hyphomicrobiales</taxon>
        <taxon>Rhizobiaceae</taxon>
        <taxon>Rhizobium/Agrobacterium group</taxon>
        <taxon>Pseudorhizobium</taxon>
    </lineage>
</organism>
<sequence length="381" mass="41511">MSTMSTQVLIVGAGPAGLATAIGLAQKGVDFRIVDALPDAQNTSRAAVVHAATLEKLEILGVAGDLLARGIKVPNFRIRDRDDVLLHIDFTVLPGKYRHALMIPQDETEATLTGRLRALGHEVMRPVELRRFDRAGDGFRIALDMAGDEVSLDCRYLVGADGMRSAVRDAGEIGFPGKTYGSFMLADVRMQWPIASDEVTLYFSEAGTLVVAPMSERRYRVVAQHPDAPAEPDLADVQAILDARGPRSGARVEEVLWGSRFHVHHKLSETFHDRRLLLVGDAAHVHSPAGGQGMNLGLRDAVALAEALSVATDTQNDEPLQRYDGSRRAAAREVLGRTDRLTQLATLKSPVLRWTRNRLLRMVGASDAARRRFAAMLAGFS</sequence>
<dbReference type="GO" id="GO:0071949">
    <property type="term" value="F:FAD binding"/>
    <property type="evidence" value="ECO:0007669"/>
    <property type="project" value="InterPro"/>
</dbReference>
<evidence type="ECO:0000256" key="3">
    <source>
        <dbReference type="ARBA" id="ARBA00022827"/>
    </source>
</evidence>
<reference evidence="5 6" key="1">
    <citation type="submission" date="2020-08" db="EMBL/GenBank/DDBJ databases">
        <title>Genomic Encyclopedia of Type Strains, Phase IV (KMG-IV): sequencing the most valuable type-strain genomes for metagenomic binning, comparative biology and taxonomic classification.</title>
        <authorList>
            <person name="Goeker M."/>
        </authorList>
    </citation>
    <scope>NUCLEOTIDE SEQUENCE [LARGE SCALE GENOMIC DNA]</scope>
    <source>
        <strain evidence="5 6">DSM 102134</strain>
    </source>
</reference>
<dbReference type="PANTHER" id="PTHR43004">
    <property type="entry name" value="TRK SYSTEM POTASSIUM UPTAKE PROTEIN"/>
    <property type="match status" value="1"/>
</dbReference>
<comment type="caution">
    <text evidence="5">The sequence shown here is derived from an EMBL/GenBank/DDBJ whole genome shotgun (WGS) entry which is preliminary data.</text>
</comment>
<gene>
    <name evidence="5" type="ORF">HNQ75_000240</name>
</gene>
<comment type="cofactor">
    <cofactor evidence="1">
        <name>FAD</name>
        <dbReference type="ChEBI" id="CHEBI:57692"/>
    </cofactor>
</comment>
<feature type="domain" description="FAD-binding" evidence="4">
    <location>
        <begin position="6"/>
        <end position="336"/>
    </location>
</feature>
<keyword evidence="6" id="KW-1185">Reference proteome</keyword>
<proteinExistence type="predicted"/>
<name>A0A7W9YU42_9HYPH</name>
<keyword evidence="2" id="KW-0285">Flavoprotein</keyword>
<evidence type="ECO:0000259" key="4">
    <source>
        <dbReference type="Pfam" id="PF01494"/>
    </source>
</evidence>
<evidence type="ECO:0000256" key="2">
    <source>
        <dbReference type="ARBA" id="ARBA00022630"/>
    </source>
</evidence>
<protein>
    <submittedName>
        <fullName evidence="5">2-polyprenyl-6-methoxyphenol hydroxylase-like FAD-dependent oxidoreductase</fullName>
    </submittedName>
</protein>
<dbReference type="PRINTS" id="PR00420">
    <property type="entry name" value="RNGMNOXGNASE"/>
</dbReference>
<accession>A0A7W9YU42</accession>
<dbReference type="RefSeq" id="WP_077549457.1">
    <property type="nucleotide sequence ID" value="NZ_JACHEJ010000001.1"/>
</dbReference>
<keyword evidence="3" id="KW-0274">FAD</keyword>
<dbReference type="EMBL" id="JACHEJ010000001">
    <property type="protein sequence ID" value="MBB6178297.1"/>
    <property type="molecule type" value="Genomic_DNA"/>
</dbReference>
<dbReference type="PANTHER" id="PTHR43004:SF19">
    <property type="entry name" value="BINDING MONOOXYGENASE, PUTATIVE (JCVI)-RELATED"/>
    <property type="match status" value="1"/>
</dbReference>
<dbReference type="Proteomes" id="UP000535501">
    <property type="component" value="Unassembled WGS sequence"/>
</dbReference>
<dbReference type="GO" id="GO:0016709">
    <property type="term" value="F:oxidoreductase activity, acting on paired donors, with incorporation or reduction of molecular oxygen, NAD(P)H as one donor, and incorporation of one atom of oxygen"/>
    <property type="evidence" value="ECO:0007669"/>
    <property type="project" value="UniProtKB-ARBA"/>
</dbReference>
<evidence type="ECO:0000256" key="1">
    <source>
        <dbReference type="ARBA" id="ARBA00001974"/>
    </source>
</evidence>
<evidence type="ECO:0000313" key="5">
    <source>
        <dbReference type="EMBL" id="MBB6178297.1"/>
    </source>
</evidence>
<dbReference type="Pfam" id="PF01494">
    <property type="entry name" value="FAD_binding_3"/>
    <property type="match status" value="1"/>
</dbReference>
<dbReference type="InterPro" id="IPR050641">
    <property type="entry name" value="RIFMO-like"/>
</dbReference>